<evidence type="ECO:0000256" key="1">
    <source>
        <dbReference type="SAM" id="Phobius"/>
    </source>
</evidence>
<comment type="caution">
    <text evidence="2">The sequence shown here is derived from an EMBL/GenBank/DDBJ whole genome shotgun (WGS) entry which is preliminary data.</text>
</comment>
<dbReference type="Pfam" id="PF13346">
    <property type="entry name" value="ABC2_membrane_5"/>
    <property type="match status" value="1"/>
</dbReference>
<proteinExistence type="predicted"/>
<dbReference type="RefSeq" id="WP_376847051.1">
    <property type="nucleotide sequence ID" value="NZ_JBHSFW010000014.1"/>
</dbReference>
<accession>A0ABV9GQW9</accession>
<organism evidence="2 3">
    <name type="scientific">Camelliibacillus cellulosilyticus</name>
    <dbReference type="NCBI Taxonomy" id="2174486"/>
    <lineage>
        <taxon>Bacteria</taxon>
        <taxon>Bacillati</taxon>
        <taxon>Bacillota</taxon>
        <taxon>Bacilli</taxon>
        <taxon>Bacillales</taxon>
        <taxon>Sporolactobacillaceae</taxon>
        <taxon>Camelliibacillus</taxon>
    </lineage>
</organism>
<keyword evidence="3" id="KW-1185">Reference proteome</keyword>
<evidence type="ECO:0000313" key="3">
    <source>
        <dbReference type="Proteomes" id="UP001596022"/>
    </source>
</evidence>
<feature type="transmembrane region" description="Helical" evidence="1">
    <location>
        <begin position="115"/>
        <end position="136"/>
    </location>
</feature>
<dbReference type="EMBL" id="JBHSFW010000014">
    <property type="protein sequence ID" value="MFC4619959.1"/>
    <property type="molecule type" value="Genomic_DNA"/>
</dbReference>
<keyword evidence="1" id="KW-0472">Membrane</keyword>
<feature type="transmembrane region" description="Helical" evidence="1">
    <location>
        <begin position="143"/>
        <end position="165"/>
    </location>
</feature>
<sequence length="218" mass="25070">MSNLLMKDFKIGVHPMFFVYPFLFGALMLIPAWIYNIVLMYFFWITIPSMFAQYRAQNDLMFSTMMPVAKKDIVKARVVVILILELLHIGTAMIYGLITVRLYQHVTYFFFPPHMGFWGLCFVMLAIFNIIFFPMYYKTAYKYGGAAIAAIAATLAFTGIVQWVGIQSPFLSNIFYGSGILNTGLQLSILIAGIVIFFVFTLITYRMSVRRFLKVEII</sequence>
<protein>
    <submittedName>
        <fullName evidence="2">ABC-2 transporter permease</fullName>
    </submittedName>
</protein>
<feature type="transmembrane region" description="Helical" evidence="1">
    <location>
        <begin position="78"/>
        <end position="103"/>
    </location>
</feature>
<name>A0ABV9GQW9_9BACL</name>
<feature type="transmembrane region" description="Helical" evidence="1">
    <location>
        <begin position="185"/>
        <end position="205"/>
    </location>
</feature>
<keyword evidence="1" id="KW-1133">Transmembrane helix</keyword>
<feature type="transmembrane region" description="Helical" evidence="1">
    <location>
        <begin position="12"/>
        <end position="35"/>
    </location>
</feature>
<gene>
    <name evidence="2" type="ORF">ACFO4N_14695</name>
</gene>
<reference evidence="3" key="1">
    <citation type="journal article" date="2019" name="Int. J. Syst. Evol. Microbiol.">
        <title>The Global Catalogue of Microorganisms (GCM) 10K type strain sequencing project: providing services to taxonomists for standard genome sequencing and annotation.</title>
        <authorList>
            <consortium name="The Broad Institute Genomics Platform"/>
            <consortium name="The Broad Institute Genome Sequencing Center for Infectious Disease"/>
            <person name="Wu L."/>
            <person name="Ma J."/>
        </authorList>
    </citation>
    <scope>NUCLEOTIDE SEQUENCE [LARGE SCALE GENOMIC DNA]</scope>
    <source>
        <strain evidence="3">CGMCC 1.16306</strain>
    </source>
</reference>
<dbReference type="Proteomes" id="UP001596022">
    <property type="component" value="Unassembled WGS sequence"/>
</dbReference>
<evidence type="ECO:0000313" key="2">
    <source>
        <dbReference type="EMBL" id="MFC4619959.1"/>
    </source>
</evidence>
<keyword evidence="1" id="KW-0812">Transmembrane</keyword>
<dbReference type="InterPro" id="IPR025699">
    <property type="entry name" value="ABC2_memb-like"/>
</dbReference>